<evidence type="ECO:0000256" key="3">
    <source>
        <dbReference type="ARBA" id="ARBA00023288"/>
    </source>
</evidence>
<accession>A0A927CVJ6</accession>
<dbReference type="Pfam" id="PF00497">
    <property type="entry name" value="SBP_bac_3"/>
    <property type="match status" value="1"/>
</dbReference>
<keyword evidence="2" id="KW-0564">Palmitate</keyword>
<feature type="signal peptide" evidence="5">
    <location>
        <begin position="1"/>
        <end position="21"/>
    </location>
</feature>
<dbReference type="Proteomes" id="UP000602076">
    <property type="component" value="Unassembled WGS sequence"/>
</dbReference>
<evidence type="ECO:0000256" key="2">
    <source>
        <dbReference type="ARBA" id="ARBA00023139"/>
    </source>
</evidence>
<dbReference type="PROSITE" id="PS51257">
    <property type="entry name" value="PROKAR_LIPOPROTEIN"/>
    <property type="match status" value="1"/>
</dbReference>
<comment type="caution">
    <text evidence="7">The sequence shown here is derived from an EMBL/GenBank/DDBJ whole genome shotgun (WGS) entry which is preliminary data.</text>
</comment>
<keyword evidence="3" id="KW-0449">Lipoprotein</keyword>
<dbReference type="AlphaFoldDB" id="A0A927CVJ6"/>
<dbReference type="InterPro" id="IPR001638">
    <property type="entry name" value="Solute-binding_3/MltF_N"/>
</dbReference>
<evidence type="ECO:0000313" key="7">
    <source>
        <dbReference type="EMBL" id="MBD3107547.1"/>
    </source>
</evidence>
<protein>
    <submittedName>
        <fullName evidence="7">Transporter substrate-binding domain-containing protein</fullName>
    </submittedName>
</protein>
<evidence type="ECO:0000256" key="5">
    <source>
        <dbReference type="SAM" id="SignalP"/>
    </source>
</evidence>
<dbReference type="PANTHER" id="PTHR35936">
    <property type="entry name" value="MEMBRANE-BOUND LYTIC MUREIN TRANSGLYCOSYLASE F"/>
    <property type="match status" value="1"/>
</dbReference>
<sequence length="287" mass="32240">MKRKKVSTFAAVLGLAGVILAGCSASDEKATSENGAEIVKVALSDEVNPPFLSTNDKNSPIGYDIDYLEEVEKKLDGKYEFEYQFGEEESNLIGVSTNKFDFAINWFFKNPEREEKFLYGDPEYGYSMTALITRQDTDDIKTFEDLQGKKLAPMAPSGGLRTILNSYNENNPDKAVEIDTIESPSNADNLKGLAEGKYDAVFLNVSTFNAIQEELNLDIKVGGIVSKEPVFIVYNKKNEELQQAINEATKELKEDGTLSELAEKWFVVDFFQDLEFINQEQYKFDGK</sequence>
<keyword evidence="8" id="KW-1185">Reference proteome</keyword>
<dbReference type="Gene3D" id="3.40.190.10">
    <property type="entry name" value="Periplasmic binding protein-like II"/>
    <property type="match status" value="2"/>
</dbReference>
<proteinExistence type="predicted"/>
<gene>
    <name evidence="7" type="ORF">IEO70_04140</name>
</gene>
<reference evidence="7" key="1">
    <citation type="submission" date="2020-09" db="EMBL/GenBank/DDBJ databases">
        <title>Bacillus faecalis sp. nov., a moderately halophilic bacterium isolated from cow faeces.</title>
        <authorList>
            <person name="Jiang L."/>
            <person name="Lee J."/>
        </authorList>
    </citation>
    <scope>NUCLEOTIDE SEQUENCE</scope>
    <source>
        <strain evidence="7">AGMB 02131</strain>
    </source>
</reference>
<dbReference type="SUPFAM" id="SSF53850">
    <property type="entry name" value="Periplasmic binding protein-like II"/>
    <property type="match status" value="1"/>
</dbReference>
<feature type="coiled-coil region" evidence="4">
    <location>
        <begin position="231"/>
        <end position="258"/>
    </location>
</feature>
<keyword evidence="1 5" id="KW-0732">Signal</keyword>
<name>A0A927CVJ6_9BACI</name>
<evidence type="ECO:0000259" key="6">
    <source>
        <dbReference type="SMART" id="SM00062"/>
    </source>
</evidence>
<evidence type="ECO:0000256" key="1">
    <source>
        <dbReference type="ARBA" id="ARBA00022729"/>
    </source>
</evidence>
<feature type="domain" description="Solute-binding protein family 3/N-terminal" evidence="6">
    <location>
        <begin position="38"/>
        <end position="269"/>
    </location>
</feature>
<feature type="chain" id="PRO_5038470155" evidence="5">
    <location>
        <begin position="22"/>
        <end position="287"/>
    </location>
</feature>
<keyword evidence="4" id="KW-0175">Coiled coil</keyword>
<dbReference type="EMBL" id="JACXSI010000007">
    <property type="protein sequence ID" value="MBD3107547.1"/>
    <property type="molecule type" value="Genomic_DNA"/>
</dbReference>
<organism evidence="7 8">
    <name type="scientific">Peribacillus faecalis</name>
    <dbReference type="NCBI Taxonomy" id="2772559"/>
    <lineage>
        <taxon>Bacteria</taxon>
        <taxon>Bacillati</taxon>
        <taxon>Bacillota</taxon>
        <taxon>Bacilli</taxon>
        <taxon>Bacillales</taxon>
        <taxon>Bacillaceae</taxon>
        <taxon>Peribacillus</taxon>
    </lineage>
</organism>
<evidence type="ECO:0000313" key="8">
    <source>
        <dbReference type="Proteomes" id="UP000602076"/>
    </source>
</evidence>
<dbReference type="RefSeq" id="WP_190997091.1">
    <property type="nucleotide sequence ID" value="NZ_JACXSI010000007.1"/>
</dbReference>
<dbReference type="SMART" id="SM00062">
    <property type="entry name" value="PBPb"/>
    <property type="match status" value="1"/>
</dbReference>
<evidence type="ECO:0000256" key="4">
    <source>
        <dbReference type="SAM" id="Coils"/>
    </source>
</evidence>
<dbReference type="PANTHER" id="PTHR35936:SF19">
    <property type="entry name" value="AMINO-ACID-BINDING PROTEIN YXEM-RELATED"/>
    <property type="match status" value="1"/>
</dbReference>